<dbReference type="Proteomes" id="UP000234341">
    <property type="component" value="Unassembled WGS sequence"/>
</dbReference>
<evidence type="ECO:0000313" key="2">
    <source>
        <dbReference type="EMBL" id="PLP98701.1"/>
    </source>
</evidence>
<feature type="region of interest" description="Disordered" evidence="1">
    <location>
        <begin position="123"/>
        <end position="149"/>
    </location>
</feature>
<proteinExistence type="predicted"/>
<sequence length="149" mass="17487">MTSQRQQKKKRIRLKPAEVLKQARVRELIRERASDLAHDAAEDFGLDDGQQWQYESDLDLALRDFADEVREIYSPRRNPKRRRHTGTVTPEEVEGWYAMAREIYARDGCTAWAAAQEIHSRLAADPTKQQRHPDTIETWLNKMDRSPKD</sequence>
<comment type="caution">
    <text evidence="2">The sequence shown here is derived from an EMBL/GenBank/DDBJ whole genome shotgun (WGS) entry which is preliminary data.</text>
</comment>
<dbReference type="EMBL" id="PJRP01000010">
    <property type="protein sequence ID" value="PLP98701.1"/>
    <property type="molecule type" value="Genomic_DNA"/>
</dbReference>
<accession>A0A2N5C916</accession>
<protein>
    <submittedName>
        <fullName evidence="2">Uncharacterized protein</fullName>
    </submittedName>
</protein>
<gene>
    <name evidence="2" type="ORF">CYJ10_20590</name>
</gene>
<name>A0A2N5C916_9BURK</name>
<reference evidence="2 3" key="1">
    <citation type="submission" date="2017-12" db="EMBL/GenBank/DDBJ databases">
        <title>Genome sequence of the active heterotrophic nitrifier-denitrifier, Cupriavidus pauculus UM1.</title>
        <authorList>
            <person name="Putonti C."/>
            <person name="Castignetti D."/>
        </authorList>
    </citation>
    <scope>NUCLEOTIDE SEQUENCE [LARGE SCALE GENOMIC DNA]</scope>
    <source>
        <strain evidence="2 3">UM1</strain>
    </source>
</reference>
<organism evidence="2 3">
    <name type="scientific">Cupriavidus pauculus</name>
    <dbReference type="NCBI Taxonomy" id="82633"/>
    <lineage>
        <taxon>Bacteria</taxon>
        <taxon>Pseudomonadati</taxon>
        <taxon>Pseudomonadota</taxon>
        <taxon>Betaproteobacteria</taxon>
        <taxon>Burkholderiales</taxon>
        <taxon>Burkholderiaceae</taxon>
        <taxon>Cupriavidus</taxon>
    </lineage>
</organism>
<evidence type="ECO:0000256" key="1">
    <source>
        <dbReference type="SAM" id="MobiDB-lite"/>
    </source>
</evidence>
<dbReference type="AlphaFoldDB" id="A0A2N5C916"/>
<evidence type="ECO:0000313" key="3">
    <source>
        <dbReference type="Proteomes" id="UP000234341"/>
    </source>
</evidence>
<dbReference type="RefSeq" id="WP_101683313.1">
    <property type="nucleotide sequence ID" value="NZ_PJRP01000010.1"/>
</dbReference>